<dbReference type="InterPro" id="IPR011009">
    <property type="entry name" value="Kinase-like_dom_sf"/>
</dbReference>
<evidence type="ECO:0008006" key="4">
    <source>
        <dbReference type="Google" id="ProtNLM"/>
    </source>
</evidence>
<protein>
    <recommendedName>
        <fullName evidence="4">Aminoglycoside phosphotransferase domain-containing protein</fullName>
    </recommendedName>
</protein>
<sequence length="495" mass="56842">MAPNAVDSTSAGSAKNPARAGPAPPPGRTQPITTVEDGEDDDEMEDEDDDDRNPLHDEPDEVLAGTILQLCKEPNEMVAHVVADEMMTRLRELRQRAVEKVVKHEVKRAVEEIRNEMQEPAAALRVALPGVNAFPDEKVRVEVATLRYIEKMTSIPVPHVYHWGTADENPWALLASIMLELSKLEMPKIGSLQCQGDDFVIGSHPLTMDMNELVKSGGIPSSVLPPEAATYSASQEWYEALADMHVAHLTFQRNNAIESADDCRDKFVARHLFRQAVRQGKLLSQGEGPEERKKEKEQEGAGKETFRLWVDDLRPHNMLVDADLNIVGVIDWEWAYFAPAQFAYDPPYWLLLERPEFWRDTVLEWRDEFSRVLDIFCRALRRVEEERDSKQLRTSAMPVSERMRESWKSGKFWESYAARRCYGFDPVFWEFPDERFFGKNTEGGYEGRMNLLSDKVRRRMELFVDRKVEESKEKIEEWDPEEARLCLGEVLSDLS</sequence>
<dbReference type="EMBL" id="MU860186">
    <property type="protein sequence ID" value="KAK4236542.1"/>
    <property type="molecule type" value="Genomic_DNA"/>
</dbReference>
<proteinExistence type="predicted"/>
<gene>
    <name evidence="2" type="ORF">C8A03DRAFT_45468</name>
</gene>
<reference evidence="2" key="2">
    <citation type="submission" date="2023-05" db="EMBL/GenBank/DDBJ databases">
        <authorList>
            <consortium name="Lawrence Berkeley National Laboratory"/>
            <person name="Steindorff A."/>
            <person name="Hensen N."/>
            <person name="Bonometti L."/>
            <person name="Westerberg I."/>
            <person name="Brannstrom I.O."/>
            <person name="Guillou S."/>
            <person name="Cros-Aarteil S."/>
            <person name="Calhoun S."/>
            <person name="Haridas S."/>
            <person name="Kuo A."/>
            <person name="Mondo S."/>
            <person name="Pangilinan J."/>
            <person name="Riley R."/>
            <person name="Labutti K."/>
            <person name="Andreopoulos B."/>
            <person name="Lipzen A."/>
            <person name="Chen C."/>
            <person name="Yanf M."/>
            <person name="Daum C."/>
            <person name="Ng V."/>
            <person name="Clum A."/>
            <person name="Ohm R."/>
            <person name="Martin F."/>
            <person name="Silar P."/>
            <person name="Natvig D."/>
            <person name="Lalanne C."/>
            <person name="Gautier V."/>
            <person name="Ament-Velasquez S.L."/>
            <person name="Kruys A."/>
            <person name="Hutchinson M.I."/>
            <person name="Powell A.J."/>
            <person name="Barry K."/>
            <person name="Miller A.N."/>
            <person name="Grigoriev I.V."/>
            <person name="Debuchy R."/>
            <person name="Gladieux P."/>
            <person name="Thoren M.H."/>
            <person name="Johannesson H."/>
        </authorList>
    </citation>
    <scope>NUCLEOTIDE SEQUENCE</scope>
    <source>
        <strain evidence="2">CBS 532.94</strain>
    </source>
</reference>
<dbReference type="InterPro" id="IPR051678">
    <property type="entry name" value="AGP_Transferase"/>
</dbReference>
<dbReference type="PANTHER" id="PTHR21310:SF37">
    <property type="entry name" value="AMINOGLYCOSIDE PHOSPHOTRANSFERASE DOMAIN-CONTAINING PROTEIN"/>
    <property type="match status" value="1"/>
</dbReference>
<dbReference type="AlphaFoldDB" id="A0AAN7C874"/>
<name>A0AAN7C874_9PEZI</name>
<organism evidence="2 3">
    <name type="scientific">Achaetomium macrosporum</name>
    <dbReference type="NCBI Taxonomy" id="79813"/>
    <lineage>
        <taxon>Eukaryota</taxon>
        <taxon>Fungi</taxon>
        <taxon>Dikarya</taxon>
        <taxon>Ascomycota</taxon>
        <taxon>Pezizomycotina</taxon>
        <taxon>Sordariomycetes</taxon>
        <taxon>Sordariomycetidae</taxon>
        <taxon>Sordariales</taxon>
        <taxon>Chaetomiaceae</taxon>
        <taxon>Achaetomium</taxon>
    </lineage>
</organism>
<feature type="compositionally biased region" description="Acidic residues" evidence="1">
    <location>
        <begin position="36"/>
        <end position="51"/>
    </location>
</feature>
<dbReference type="SUPFAM" id="SSF56112">
    <property type="entry name" value="Protein kinase-like (PK-like)"/>
    <property type="match status" value="1"/>
</dbReference>
<comment type="caution">
    <text evidence="2">The sequence shown here is derived from an EMBL/GenBank/DDBJ whole genome shotgun (WGS) entry which is preliminary data.</text>
</comment>
<dbReference type="Proteomes" id="UP001303760">
    <property type="component" value="Unassembled WGS sequence"/>
</dbReference>
<feature type="compositionally biased region" description="Polar residues" evidence="1">
    <location>
        <begin position="1"/>
        <end position="13"/>
    </location>
</feature>
<evidence type="ECO:0000313" key="3">
    <source>
        <dbReference type="Proteomes" id="UP001303760"/>
    </source>
</evidence>
<feature type="region of interest" description="Disordered" evidence="1">
    <location>
        <begin position="1"/>
        <end position="59"/>
    </location>
</feature>
<keyword evidence="3" id="KW-1185">Reference proteome</keyword>
<evidence type="ECO:0000256" key="1">
    <source>
        <dbReference type="SAM" id="MobiDB-lite"/>
    </source>
</evidence>
<evidence type="ECO:0000313" key="2">
    <source>
        <dbReference type="EMBL" id="KAK4236542.1"/>
    </source>
</evidence>
<dbReference type="PANTHER" id="PTHR21310">
    <property type="entry name" value="AMINOGLYCOSIDE PHOSPHOTRANSFERASE-RELATED-RELATED"/>
    <property type="match status" value="1"/>
</dbReference>
<accession>A0AAN7C874</accession>
<reference evidence="2" key="1">
    <citation type="journal article" date="2023" name="Mol. Phylogenet. Evol.">
        <title>Genome-scale phylogeny and comparative genomics of the fungal order Sordariales.</title>
        <authorList>
            <person name="Hensen N."/>
            <person name="Bonometti L."/>
            <person name="Westerberg I."/>
            <person name="Brannstrom I.O."/>
            <person name="Guillou S."/>
            <person name="Cros-Aarteil S."/>
            <person name="Calhoun S."/>
            <person name="Haridas S."/>
            <person name="Kuo A."/>
            <person name="Mondo S."/>
            <person name="Pangilinan J."/>
            <person name="Riley R."/>
            <person name="LaButti K."/>
            <person name="Andreopoulos B."/>
            <person name="Lipzen A."/>
            <person name="Chen C."/>
            <person name="Yan M."/>
            <person name="Daum C."/>
            <person name="Ng V."/>
            <person name="Clum A."/>
            <person name="Steindorff A."/>
            <person name="Ohm R.A."/>
            <person name="Martin F."/>
            <person name="Silar P."/>
            <person name="Natvig D.O."/>
            <person name="Lalanne C."/>
            <person name="Gautier V."/>
            <person name="Ament-Velasquez S.L."/>
            <person name="Kruys A."/>
            <person name="Hutchinson M.I."/>
            <person name="Powell A.J."/>
            <person name="Barry K."/>
            <person name="Miller A.N."/>
            <person name="Grigoriev I.V."/>
            <person name="Debuchy R."/>
            <person name="Gladieux P."/>
            <person name="Hiltunen Thoren M."/>
            <person name="Johannesson H."/>
        </authorList>
    </citation>
    <scope>NUCLEOTIDE SEQUENCE</scope>
    <source>
        <strain evidence="2">CBS 532.94</strain>
    </source>
</reference>